<dbReference type="InterPro" id="IPR011250">
    <property type="entry name" value="OMP/PagP_B-barrel"/>
</dbReference>
<feature type="domain" description="BIG2" evidence="2">
    <location>
        <begin position="211"/>
        <end position="295"/>
    </location>
</feature>
<feature type="domain" description="BIG2" evidence="2">
    <location>
        <begin position="126"/>
        <end position="205"/>
    </location>
</feature>
<sequence length="608" mass="66340">MRKILVLCSLIILGCNTSTSTSTSTSNDIESIEISYENIVETSVAKIPSHSSLPFIATAHLKNKSERDVTRDVHWISSDTSVATVSNTGLATGISEGVAKVIAQYQEIDSNTIELTVTGSQLWNLKLDFPQEYSGQLPKGVTFPLTVVATYDDMSKKEVMSDLTWTTSNPAIVTVSKFGVVKGNNLGTATVTAILNGKESNKLIVNVTDAVVTNITIQPNTKPLHTIPVGFTDSMVAVGTLSDGSELELKEGISWSSDNELIASVTKDGVVQAHNEGEVKIRAQYANTQSEPLSLVTSNASLDSIALSTQDGTHNLPKGNKLQIKAVGTFSDGYIKDITNDLLWSSDDEHVALISHSGMVSGIEIGQASISASFANIKTDFNLDVNNAPTHFEIVTLGSSTSHSSKTVTSGTILVEDKDITLVYRGDHIEVYVHSTAQYIQAEDAGHDFVVRRDEHNNIVGFSGYVKVYRTSKEHMYDDSFYTTFFAANSTRQQAIENTSYSGELLYSVLSEEDNKPLAIKHGRVTLDLSTGKPSCNVSGRDVYTCVDAEFYGKNFMSKLYDKNRRRQGDLYVKFYGENAEFASGYIYEEAYQGNAKKVDVFILTKQP</sequence>
<dbReference type="Gene3D" id="2.60.40.1080">
    <property type="match status" value="4"/>
</dbReference>
<dbReference type="InterPro" id="IPR045197">
    <property type="entry name" value="NUP210-like"/>
</dbReference>
<accession>A0A178K8Z7</accession>
<protein>
    <recommendedName>
        <fullName evidence="2">BIG2 domain-containing protein</fullName>
    </recommendedName>
</protein>
<dbReference type="SMART" id="SM00635">
    <property type="entry name" value="BID_2"/>
    <property type="match status" value="4"/>
</dbReference>
<evidence type="ECO:0000256" key="1">
    <source>
        <dbReference type="SAM" id="SignalP"/>
    </source>
</evidence>
<organism evidence="3 4">
    <name type="scientific">Photobacterium jeanii</name>
    <dbReference type="NCBI Taxonomy" id="858640"/>
    <lineage>
        <taxon>Bacteria</taxon>
        <taxon>Pseudomonadati</taxon>
        <taxon>Pseudomonadota</taxon>
        <taxon>Gammaproteobacteria</taxon>
        <taxon>Vibrionales</taxon>
        <taxon>Vibrionaceae</taxon>
        <taxon>Photobacterium</taxon>
    </lineage>
</organism>
<dbReference type="InterPro" id="IPR003343">
    <property type="entry name" value="Big_2"/>
</dbReference>
<reference evidence="3 4" key="1">
    <citation type="submission" date="2016-03" db="EMBL/GenBank/DDBJ databases">
        <title>Photobacterium proteolyticum sp. nov. a protease producing bacterium isolated from ocean sediments of Laizhou Bay.</title>
        <authorList>
            <person name="Li Y."/>
        </authorList>
    </citation>
    <scope>NUCLEOTIDE SEQUENCE [LARGE SCALE GENOMIC DNA]</scope>
    <source>
        <strain evidence="3 4">R-40508</strain>
    </source>
</reference>
<name>A0A178K8Z7_9GAMM</name>
<dbReference type="STRING" id="858640.A3K86_14720"/>
<gene>
    <name evidence="3" type="ORF">A3K86_14720</name>
</gene>
<dbReference type="EMBL" id="LVHF01000028">
    <property type="protein sequence ID" value="OAN13808.1"/>
    <property type="molecule type" value="Genomic_DNA"/>
</dbReference>
<dbReference type="PROSITE" id="PS51257">
    <property type="entry name" value="PROKAR_LIPOPROTEIN"/>
    <property type="match status" value="1"/>
</dbReference>
<dbReference type="SUPFAM" id="SSF56925">
    <property type="entry name" value="OMPA-like"/>
    <property type="match status" value="1"/>
</dbReference>
<dbReference type="InterPro" id="IPR008964">
    <property type="entry name" value="Invasin/intimin_cell_adhesion"/>
</dbReference>
<dbReference type="Proteomes" id="UP000078503">
    <property type="component" value="Unassembled WGS sequence"/>
</dbReference>
<keyword evidence="1" id="KW-0732">Signal</keyword>
<proteinExistence type="predicted"/>
<dbReference type="Pfam" id="PF02368">
    <property type="entry name" value="Big_2"/>
    <property type="match status" value="4"/>
</dbReference>
<dbReference type="AlphaFoldDB" id="A0A178K8Z7"/>
<feature type="domain" description="BIG2" evidence="2">
    <location>
        <begin position="301"/>
        <end position="382"/>
    </location>
</feature>
<dbReference type="SUPFAM" id="SSF49373">
    <property type="entry name" value="Invasin/intimin cell-adhesion fragments"/>
    <property type="match status" value="4"/>
</dbReference>
<feature type="domain" description="BIG2" evidence="2">
    <location>
        <begin position="28"/>
        <end position="114"/>
    </location>
</feature>
<feature type="chain" id="PRO_5008090188" description="BIG2 domain-containing protein" evidence="1">
    <location>
        <begin position="21"/>
        <end position="608"/>
    </location>
</feature>
<dbReference type="OrthoDB" id="5829735at2"/>
<keyword evidence="4" id="KW-1185">Reference proteome</keyword>
<evidence type="ECO:0000259" key="2">
    <source>
        <dbReference type="SMART" id="SM00635"/>
    </source>
</evidence>
<evidence type="ECO:0000313" key="4">
    <source>
        <dbReference type="Proteomes" id="UP000078503"/>
    </source>
</evidence>
<feature type="signal peptide" evidence="1">
    <location>
        <begin position="1"/>
        <end position="20"/>
    </location>
</feature>
<comment type="caution">
    <text evidence="3">The sequence shown here is derived from an EMBL/GenBank/DDBJ whole genome shotgun (WGS) entry which is preliminary data.</text>
</comment>
<dbReference type="RefSeq" id="WP_068332516.1">
    <property type="nucleotide sequence ID" value="NZ_LVHF01000028.1"/>
</dbReference>
<dbReference type="PANTHER" id="PTHR23019">
    <property type="entry name" value="NUCLEAR PORE MEMBRANE GLYCOPROTEIN GP210-RELATED"/>
    <property type="match status" value="1"/>
</dbReference>
<evidence type="ECO:0000313" key="3">
    <source>
        <dbReference type="EMBL" id="OAN13808.1"/>
    </source>
</evidence>
<dbReference type="PANTHER" id="PTHR23019:SF0">
    <property type="entry name" value="NUCLEAR PORE MEMBRANE GLYCOPROTEIN 210"/>
    <property type="match status" value="1"/>
</dbReference>